<evidence type="ECO:0000256" key="1">
    <source>
        <dbReference type="SAM" id="MobiDB-lite"/>
    </source>
</evidence>
<keyword evidence="3" id="KW-1185">Reference proteome</keyword>
<accession>A0A1E3PVA9</accession>
<dbReference type="Proteomes" id="UP000094385">
    <property type="component" value="Unassembled WGS sequence"/>
</dbReference>
<gene>
    <name evidence="2" type="ORF">LIPSTDRAFT_197555</name>
</gene>
<proteinExistence type="predicted"/>
<dbReference type="EMBL" id="KV454304">
    <property type="protein sequence ID" value="ODQ69356.1"/>
    <property type="molecule type" value="Genomic_DNA"/>
</dbReference>
<evidence type="ECO:0000313" key="2">
    <source>
        <dbReference type="EMBL" id="ODQ69356.1"/>
    </source>
</evidence>
<dbReference type="AlphaFoldDB" id="A0A1E3PVA9"/>
<evidence type="ECO:0000313" key="3">
    <source>
        <dbReference type="Proteomes" id="UP000094385"/>
    </source>
</evidence>
<name>A0A1E3PVA9_LIPST</name>
<sequence length="71" mass="8181">MSEYEFPPVLDAFLQSMQRTVEEQQTTIREQQEHTIQLQQAVQAVLTREAAMPSDPPTPMRPLPQSRPFKA</sequence>
<organism evidence="2 3">
    <name type="scientific">Lipomyces starkeyi NRRL Y-11557</name>
    <dbReference type="NCBI Taxonomy" id="675824"/>
    <lineage>
        <taxon>Eukaryota</taxon>
        <taxon>Fungi</taxon>
        <taxon>Dikarya</taxon>
        <taxon>Ascomycota</taxon>
        <taxon>Saccharomycotina</taxon>
        <taxon>Lipomycetes</taxon>
        <taxon>Lipomycetales</taxon>
        <taxon>Lipomycetaceae</taxon>
        <taxon>Lipomyces</taxon>
    </lineage>
</organism>
<reference evidence="2 3" key="1">
    <citation type="journal article" date="2016" name="Proc. Natl. Acad. Sci. U.S.A.">
        <title>Comparative genomics of biotechnologically important yeasts.</title>
        <authorList>
            <person name="Riley R."/>
            <person name="Haridas S."/>
            <person name="Wolfe K.H."/>
            <person name="Lopes M.R."/>
            <person name="Hittinger C.T."/>
            <person name="Goeker M."/>
            <person name="Salamov A.A."/>
            <person name="Wisecaver J.H."/>
            <person name="Long T.M."/>
            <person name="Calvey C.H."/>
            <person name="Aerts A.L."/>
            <person name="Barry K.W."/>
            <person name="Choi C."/>
            <person name="Clum A."/>
            <person name="Coughlan A.Y."/>
            <person name="Deshpande S."/>
            <person name="Douglass A.P."/>
            <person name="Hanson S.J."/>
            <person name="Klenk H.-P."/>
            <person name="LaButti K.M."/>
            <person name="Lapidus A."/>
            <person name="Lindquist E.A."/>
            <person name="Lipzen A.M."/>
            <person name="Meier-Kolthoff J.P."/>
            <person name="Ohm R.A."/>
            <person name="Otillar R.P."/>
            <person name="Pangilinan J.L."/>
            <person name="Peng Y."/>
            <person name="Rokas A."/>
            <person name="Rosa C.A."/>
            <person name="Scheuner C."/>
            <person name="Sibirny A.A."/>
            <person name="Slot J.C."/>
            <person name="Stielow J.B."/>
            <person name="Sun H."/>
            <person name="Kurtzman C.P."/>
            <person name="Blackwell M."/>
            <person name="Grigoriev I.V."/>
            <person name="Jeffries T.W."/>
        </authorList>
    </citation>
    <scope>NUCLEOTIDE SEQUENCE [LARGE SCALE GENOMIC DNA]</scope>
    <source>
        <strain evidence="2 3">NRRL Y-11557</strain>
    </source>
</reference>
<feature type="region of interest" description="Disordered" evidence="1">
    <location>
        <begin position="49"/>
        <end position="71"/>
    </location>
</feature>
<protein>
    <submittedName>
        <fullName evidence="2">Uncharacterized protein</fullName>
    </submittedName>
</protein>